<feature type="compositionally biased region" description="Polar residues" evidence="1">
    <location>
        <begin position="742"/>
        <end position="753"/>
    </location>
</feature>
<feature type="compositionally biased region" description="Polar residues" evidence="1">
    <location>
        <begin position="257"/>
        <end position="274"/>
    </location>
</feature>
<feature type="compositionally biased region" description="Polar residues" evidence="1">
    <location>
        <begin position="810"/>
        <end position="851"/>
    </location>
</feature>
<dbReference type="Proteomes" id="UP000606974">
    <property type="component" value="Unassembled WGS sequence"/>
</dbReference>
<feature type="region of interest" description="Disordered" evidence="1">
    <location>
        <begin position="577"/>
        <end position="617"/>
    </location>
</feature>
<sequence length="883" mass="93890">MLNFDSIPVTRKNGRVLATASPSVPNGPKADRPLDPAIDPDREYSYKTKKGGKAISVAYNGGQAARGDPTVGSGWTANDARATMVGGTVHIGPAAQTKTKSEHSEAPRAPREYEISSVSMGRWLMTYRTPVTVVLDDEAFLKVMNSMTAKPTFNQHIQEKSKPAPNSKAAALVEQAGKTTKRRAAATKKSESALARSIETSAEAYRQLEASNKLSNADATIRLAPTREFGFPPPNTKSGGKKVPGDSASVHTDGVESASTFNSADFKTQSSAGTGSRIDQDHGSIVTGGKLAQKVSSATSEAADGSNRSGIGLLPPPSHCESHQRDDLITLEDGIEQSSPDVKISSNDALSASYARSLQSPSIPHLMDEELDDDILQSSLTPRSSIAPRCITFRSARYIRCDQITSQDAEDSQVGIHSEGSCQQKTQPIVQAASFSSNTNNRIAVTNGLNIGLQTLQESSAGSILGEHNLPGRSIVSTGPSSQASVASSRWANGLSRSPLASASFPTAPLLQTCLGPVPSQQANQQNKPFQNSQTDDREIAAAPRKSMVQQKVASLPNLAASKYAIQGVQVATRPPPVESATFHKSTKTASVDQPDRRPNAFRTASPTASVDRRGEDKGAFETTLQVSPESLVPASRCVDYIPNMHSNALSKTESSPTDRTCQTTENGTASTPKPSRKQRDLTASIWSTANSEIETLVPSSKTFENQVRQSRSNLTPDNVDSRDETTAMSDNGAQRKRNPFGATTQSSKPTATENRKLASAVPVQPFDGPVMVERSGNIPDTNHTAMALKNFIEGTKANAKAQSSTFDFSESAGSRYTNPIQSSSAIGTKQGQSGTSGLHLSKTKPTNNPMASKYATSSSSTSSFRKVRRAKLDDLSSCESEI</sequence>
<evidence type="ECO:0000313" key="2">
    <source>
        <dbReference type="EMBL" id="KAF7508745.1"/>
    </source>
</evidence>
<reference evidence="2" key="1">
    <citation type="submission" date="2020-02" db="EMBL/GenBank/DDBJ databases">
        <authorList>
            <person name="Palmer J.M."/>
        </authorList>
    </citation>
    <scope>NUCLEOTIDE SEQUENCE</scope>
    <source>
        <strain evidence="2">EPUS1.4</strain>
        <tissue evidence="2">Thallus</tissue>
    </source>
</reference>
<feature type="compositionally biased region" description="Polar residues" evidence="1">
    <location>
        <begin position="648"/>
        <end position="674"/>
    </location>
</feature>
<feature type="region of interest" description="Disordered" evidence="1">
    <location>
        <begin position="1"/>
        <end position="46"/>
    </location>
</feature>
<feature type="region of interest" description="Disordered" evidence="1">
    <location>
        <begin position="174"/>
        <end position="195"/>
    </location>
</feature>
<feature type="region of interest" description="Disordered" evidence="1">
    <location>
        <begin position="810"/>
        <end position="883"/>
    </location>
</feature>
<keyword evidence="3" id="KW-1185">Reference proteome</keyword>
<feature type="region of interest" description="Disordered" evidence="1">
    <location>
        <begin position="698"/>
        <end position="763"/>
    </location>
</feature>
<gene>
    <name evidence="2" type="ORF">GJ744_008992</name>
</gene>
<dbReference type="AlphaFoldDB" id="A0A8H7APC7"/>
<accession>A0A8H7APC7</accession>
<comment type="caution">
    <text evidence="2">The sequence shown here is derived from an EMBL/GenBank/DDBJ whole genome shotgun (WGS) entry which is preliminary data.</text>
</comment>
<evidence type="ECO:0000313" key="3">
    <source>
        <dbReference type="Proteomes" id="UP000606974"/>
    </source>
</evidence>
<protein>
    <submittedName>
        <fullName evidence="2">Uncharacterized protein</fullName>
    </submittedName>
</protein>
<dbReference type="EMBL" id="JAACFV010000050">
    <property type="protein sequence ID" value="KAF7508745.1"/>
    <property type="molecule type" value="Genomic_DNA"/>
</dbReference>
<feature type="region of interest" description="Disordered" evidence="1">
    <location>
        <begin position="225"/>
        <end position="323"/>
    </location>
</feature>
<organism evidence="2 3">
    <name type="scientific">Endocarpon pusillum</name>
    <dbReference type="NCBI Taxonomy" id="364733"/>
    <lineage>
        <taxon>Eukaryota</taxon>
        <taxon>Fungi</taxon>
        <taxon>Dikarya</taxon>
        <taxon>Ascomycota</taxon>
        <taxon>Pezizomycotina</taxon>
        <taxon>Eurotiomycetes</taxon>
        <taxon>Chaetothyriomycetidae</taxon>
        <taxon>Verrucariales</taxon>
        <taxon>Verrucariaceae</taxon>
        <taxon>Endocarpon</taxon>
    </lineage>
</organism>
<feature type="compositionally biased region" description="Basic and acidic residues" evidence="1">
    <location>
        <begin position="29"/>
        <end position="46"/>
    </location>
</feature>
<feature type="region of interest" description="Disordered" evidence="1">
    <location>
        <begin position="648"/>
        <end position="681"/>
    </location>
</feature>
<feature type="compositionally biased region" description="Polar residues" evidence="1">
    <location>
        <begin position="698"/>
        <end position="719"/>
    </location>
</feature>
<feature type="compositionally biased region" description="Polar residues" evidence="1">
    <location>
        <begin position="519"/>
        <end position="534"/>
    </location>
</feature>
<feature type="region of interest" description="Disordered" evidence="1">
    <location>
        <begin position="516"/>
        <end position="537"/>
    </location>
</feature>
<proteinExistence type="predicted"/>
<evidence type="ECO:0000256" key="1">
    <source>
        <dbReference type="SAM" id="MobiDB-lite"/>
    </source>
</evidence>
<name>A0A8H7APC7_9EURO</name>